<dbReference type="GO" id="GO:0005509">
    <property type="term" value="F:calcium ion binding"/>
    <property type="evidence" value="ECO:0007669"/>
    <property type="project" value="InterPro"/>
</dbReference>
<dbReference type="InterPro" id="IPR001464">
    <property type="entry name" value="Annexin"/>
</dbReference>
<evidence type="ECO:0000313" key="6">
    <source>
        <dbReference type="Proteomes" id="UP000027120"/>
    </source>
</evidence>
<dbReference type="PROSITE" id="PS00223">
    <property type="entry name" value="ANNEXIN_1"/>
    <property type="match status" value="1"/>
</dbReference>
<dbReference type="Proteomes" id="UP000027120">
    <property type="component" value="Unassembled WGS sequence"/>
</dbReference>
<dbReference type="GO" id="GO:0006950">
    <property type="term" value="P:response to stress"/>
    <property type="evidence" value="ECO:0007669"/>
    <property type="project" value="UniProtKB-ARBA"/>
</dbReference>
<dbReference type="FunFam" id="1.10.220.10:FF:000001">
    <property type="entry name" value="Annexin"/>
    <property type="match status" value="1"/>
</dbReference>
<keyword evidence="2 4" id="KW-0677">Repeat</keyword>
<dbReference type="AlphaFoldDB" id="A0A067DDX3"/>
<sequence>MKGLGTDDTTLVRVIVTRTEIDMQYIKAEYSKKYKKTLTDAVHSETSGNYRAFLLSLLGPKY</sequence>
<comment type="similarity">
    <text evidence="1 4">Belongs to the annexin family.</text>
</comment>
<proteinExistence type="inferred from homology"/>
<reference evidence="5 6" key="1">
    <citation type="submission" date="2014-04" db="EMBL/GenBank/DDBJ databases">
        <authorList>
            <consortium name="International Citrus Genome Consortium"/>
            <person name="Gmitter F."/>
            <person name="Chen C."/>
            <person name="Farmerie W."/>
            <person name="Harkins T."/>
            <person name="Desany B."/>
            <person name="Mohiuddin M."/>
            <person name="Kodira C."/>
            <person name="Borodovsky M."/>
            <person name="Lomsadze A."/>
            <person name="Burns P."/>
            <person name="Jenkins J."/>
            <person name="Prochnik S."/>
            <person name="Shu S."/>
            <person name="Chapman J."/>
            <person name="Pitluck S."/>
            <person name="Schmutz J."/>
            <person name="Rokhsar D."/>
        </authorList>
    </citation>
    <scope>NUCLEOTIDE SEQUENCE</scope>
</reference>
<dbReference type="InterPro" id="IPR018252">
    <property type="entry name" value="Annexin_repeat_CS"/>
</dbReference>
<dbReference type="InterPro" id="IPR037104">
    <property type="entry name" value="Annexin_sf"/>
</dbReference>
<dbReference type="EMBL" id="KK792874">
    <property type="protein sequence ID" value="KDO36846.1"/>
    <property type="molecule type" value="Genomic_DNA"/>
</dbReference>
<keyword evidence="4" id="KW-0111">Calcium/phospholipid-binding</keyword>
<dbReference type="InterPro" id="IPR018502">
    <property type="entry name" value="Annexin_repeat"/>
</dbReference>
<dbReference type="STRING" id="2711.A0A067DDX3"/>
<evidence type="ECO:0000256" key="3">
    <source>
        <dbReference type="ARBA" id="ARBA00023216"/>
    </source>
</evidence>
<dbReference type="PANTHER" id="PTHR10502:SF102">
    <property type="entry name" value="ANNEXIN B11"/>
    <property type="match status" value="1"/>
</dbReference>
<evidence type="ECO:0000256" key="1">
    <source>
        <dbReference type="ARBA" id="ARBA00007831"/>
    </source>
</evidence>
<dbReference type="PRINTS" id="PR00196">
    <property type="entry name" value="ANNEXIN"/>
</dbReference>
<protein>
    <recommendedName>
        <fullName evidence="4">Annexin</fullName>
    </recommendedName>
</protein>
<dbReference type="GO" id="GO:0005544">
    <property type="term" value="F:calcium-dependent phospholipid binding"/>
    <property type="evidence" value="ECO:0007669"/>
    <property type="project" value="UniProtKB-KW"/>
</dbReference>
<keyword evidence="6" id="KW-1185">Reference proteome</keyword>
<evidence type="ECO:0000313" key="5">
    <source>
        <dbReference type="EMBL" id="KDO36846.1"/>
    </source>
</evidence>
<dbReference type="SMART" id="SM00335">
    <property type="entry name" value="ANX"/>
    <property type="match status" value="1"/>
</dbReference>
<evidence type="ECO:0000256" key="2">
    <source>
        <dbReference type="ARBA" id="ARBA00022737"/>
    </source>
</evidence>
<keyword evidence="4" id="KW-0106">Calcium</keyword>
<dbReference type="Pfam" id="PF00191">
    <property type="entry name" value="Annexin"/>
    <property type="match status" value="1"/>
</dbReference>
<dbReference type="SMR" id="A0A067DDX3"/>
<dbReference type="PANTHER" id="PTHR10502">
    <property type="entry name" value="ANNEXIN"/>
    <property type="match status" value="1"/>
</dbReference>
<dbReference type="PROSITE" id="PS51897">
    <property type="entry name" value="ANNEXIN_2"/>
    <property type="match status" value="1"/>
</dbReference>
<gene>
    <name evidence="5" type="ORF">CISIN_1g035416mg</name>
</gene>
<comment type="domain">
    <text evidence="4">A pair of annexin repeats may form one binding site for calcium and phospholipid.</text>
</comment>
<dbReference type="SUPFAM" id="SSF47874">
    <property type="entry name" value="Annexin"/>
    <property type="match status" value="1"/>
</dbReference>
<evidence type="ECO:0000256" key="4">
    <source>
        <dbReference type="RuleBase" id="RU003540"/>
    </source>
</evidence>
<dbReference type="Gene3D" id="1.10.220.10">
    <property type="entry name" value="Annexin"/>
    <property type="match status" value="1"/>
</dbReference>
<name>A0A067DDX3_CITSI</name>
<keyword evidence="3 4" id="KW-0041">Annexin</keyword>
<organism evidence="5 6">
    <name type="scientific">Citrus sinensis</name>
    <name type="common">Sweet orange</name>
    <name type="synonym">Citrus aurantium var. sinensis</name>
    <dbReference type="NCBI Taxonomy" id="2711"/>
    <lineage>
        <taxon>Eukaryota</taxon>
        <taxon>Viridiplantae</taxon>
        <taxon>Streptophyta</taxon>
        <taxon>Embryophyta</taxon>
        <taxon>Tracheophyta</taxon>
        <taxon>Spermatophyta</taxon>
        <taxon>Magnoliopsida</taxon>
        <taxon>eudicotyledons</taxon>
        <taxon>Gunneridae</taxon>
        <taxon>Pentapetalae</taxon>
        <taxon>rosids</taxon>
        <taxon>malvids</taxon>
        <taxon>Sapindales</taxon>
        <taxon>Rutaceae</taxon>
        <taxon>Aurantioideae</taxon>
        <taxon>Citrus</taxon>
    </lineage>
</organism>
<accession>A0A067DDX3</accession>